<keyword evidence="1" id="KW-0677">Repeat</keyword>
<dbReference type="PRINTS" id="PR01415">
    <property type="entry name" value="ANKYRIN"/>
</dbReference>
<dbReference type="PROSITE" id="PS00108">
    <property type="entry name" value="PROTEIN_KINASE_ST"/>
    <property type="match status" value="1"/>
</dbReference>
<feature type="transmembrane region" description="Helical" evidence="4">
    <location>
        <begin position="870"/>
        <end position="894"/>
    </location>
</feature>
<feature type="repeat" description="ANK" evidence="3">
    <location>
        <begin position="556"/>
        <end position="588"/>
    </location>
</feature>
<dbReference type="Gene3D" id="1.25.40.20">
    <property type="entry name" value="Ankyrin repeat-containing domain"/>
    <property type="match status" value="4"/>
</dbReference>
<feature type="repeat" description="ANK" evidence="3">
    <location>
        <begin position="755"/>
        <end position="787"/>
    </location>
</feature>
<keyword evidence="4" id="KW-0812">Transmembrane</keyword>
<dbReference type="Pfam" id="PF00069">
    <property type="entry name" value="Pkinase"/>
    <property type="match status" value="1"/>
</dbReference>
<dbReference type="Pfam" id="PF00023">
    <property type="entry name" value="Ank"/>
    <property type="match status" value="2"/>
</dbReference>
<protein>
    <recommendedName>
        <fullName evidence="5">Protein kinase domain-containing protein</fullName>
    </recommendedName>
</protein>
<feature type="domain" description="Protein kinase" evidence="5">
    <location>
        <begin position="42"/>
        <end position="324"/>
    </location>
</feature>
<proteinExistence type="predicted"/>
<evidence type="ECO:0000256" key="3">
    <source>
        <dbReference type="PROSITE-ProRule" id="PRU00023"/>
    </source>
</evidence>
<evidence type="ECO:0000256" key="2">
    <source>
        <dbReference type="ARBA" id="ARBA00023043"/>
    </source>
</evidence>
<evidence type="ECO:0000256" key="4">
    <source>
        <dbReference type="SAM" id="Phobius"/>
    </source>
</evidence>
<feature type="repeat" description="ANK" evidence="3">
    <location>
        <begin position="720"/>
        <end position="748"/>
    </location>
</feature>
<dbReference type="InterPro" id="IPR036770">
    <property type="entry name" value="Ankyrin_rpt-contain_sf"/>
</dbReference>
<comment type="caution">
    <text evidence="6">The sequence shown here is derived from an EMBL/GenBank/DDBJ whole genome shotgun (WGS) entry which is preliminary data.</text>
</comment>
<dbReference type="InterPro" id="IPR002110">
    <property type="entry name" value="Ankyrin_rpt"/>
</dbReference>
<dbReference type="Proteomes" id="UP001447188">
    <property type="component" value="Unassembled WGS sequence"/>
</dbReference>
<feature type="repeat" description="ANK" evidence="3">
    <location>
        <begin position="591"/>
        <end position="623"/>
    </location>
</feature>
<sequence>MATPISMLDNFKLETQFGVGYVKNRTYEWKLSKKRATGQKTWRRVKMIGSGAFGSVWLEKESGGQLRAVKMIQRHVIDNTGFSQELAALITLSDHRHLFVEFLGWFESENEIFLAMEYITEGDLSGYMTDHETAKSNAGEITRQILEGLQILHEEGICHRDLKPQNILISSREPIWVKIADFGASKRSTHTALRTRCGTDGYIAPELLGLIHHGWNNSEEFSFALDMWSLGCVVYELLTSQRVFCEVQEGFDSMTGLDTVSDGEMPQVNMQLLCDYCVGRTEFPIDVLAASEAPAEAIALVQSLLMVEPTARVTASTALQSPWFSSIEFKNNWFKRLEADFSELGVALDIGTREDRALMRQIRFIDVARFLPTSTVDDMPVLLEQSIEKRLFNAVWMLINSPGRIVNDPLGIQRLFEQGVIEERLDCIRILVEVGKVDINRLCSSDGRKVLELAVQYGKCNIVQLLINNDAIIEPAADKSHEGRTIFQVAAGSGDIAMVKLLLKVSDDTTPIVNAIAAIKSGRTALQTAAENGHIDMIRLLICNGADINAEPAPESGRTALQAAAENGYLDIVSLLLETGAEVNAKPSNVKGITALLAAVSNGHIDIVSVLLKHKSDVNYELDGATALHMAIQNVYPGIVQSLLMCQAKIYDTALQAAVETGCVELVQLLLEHKAIINDESVEPRDRTELQTAAGNGHIEVVKLLLDHDANINAKPTSRSGRTALQAAAEGGHLSVVDALLKLGAAVNDGPAVEHGRTALQAAAGNGHFDLVKLLLKHKAKINAKPAPHFGRTALQAAAEGGHLMIAEFLLQHKAKVNDKPSSQGGVSALGAAETRNDGPMIQLLQANGALDRVPQKTGIKHECGLILRYYPLGAFFTIFLLSCTLWIPLTIWLHSQFSPI</sequence>
<dbReference type="Gene3D" id="1.10.510.10">
    <property type="entry name" value="Transferase(Phosphotransferase) domain 1"/>
    <property type="match status" value="1"/>
</dbReference>
<evidence type="ECO:0000259" key="5">
    <source>
        <dbReference type="PROSITE" id="PS50011"/>
    </source>
</evidence>
<dbReference type="InterPro" id="IPR011009">
    <property type="entry name" value="Kinase-like_dom_sf"/>
</dbReference>
<keyword evidence="4" id="KW-0472">Membrane</keyword>
<dbReference type="PANTHER" id="PTHR24173:SF74">
    <property type="entry name" value="ANKYRIN REPEAT DOMAIN-CONTAINING PROTEIN 16"/>
    <property type="match status" value="1"/>
</dbReference>
<dbReference type="InterPro" id="IPR008271">
    <property type="entry name" value="Ser/Thr_kinase_AS"/>
</dbReference>
<feature type="repeat" description="ANK" evidence="3">
    <location>
        <begin position="790"/>
        <end position="822"/>
    </location>
</feature>
<dbReference type="Gene3D" id="3.30.200.20">
    <property type="entry name" value="Phosphorylase Kinase, domain 1"/>
    <property type="match status" value="1"/>
</dbReference>
<evidence type="ECO:0000313" key="7">
    <source>
        <dbReference type="Proteomes" id="UP001447188"/>
    </source>
</evidence>
<organism evidence="6 7">
    <name type="scientific">Discina gigas</name>
    <dbReference type="NCBI Taxonomy" id="1032678"/>
    <lineage>
        <taxon>Eukaryota</taxon>
        <taxon>Fungi</taxon>
        <taxon>Dikarya</taxon>
        <taxon>Ascomycota</taxon>
        <taxon>Pezizomycotina</taxon>
        <taxon>Pezizomycetes</taxon>
        <taxon>Pezizales</taxon>
        <taxon>Discinaceae</taxon>
        <taxon>Discina</taxon>
    </lineage>
</organism>
<evidence type="ECO:0000313" key="6">
    <source>
        <dbReference type="EMBL" id="KAL0631184.1"/>
    </source>
</evidence>
<feature type="repeat" description="ANK" evidence="3">
    <location>
        <begin position="521"/>
        <end position="553"/>
    </location>
</feature>
<dbReference type="SUPFAM" id="SSF56112">
    <property type="entry name" value="Protein kinase-like (PK-like)"/>
    <property type="match status" value="1"/>
</dbReference>
<keyword evidence="4" id="KW-1133">Transmembrane helix</keyword>
<dbReference type="PROSITE" id="PS50011">
    <property type="entry name" value="PROTEIN_KINASE_DOM"/>
    <property type="match status" value="1"/>
</dbReference>
<dbReference type="SMART" id="SM00220">
    <property type="entry name" value="S_TKc"/>
    <property type="match status" value="1"/>
</dbReference>
<feature type="repeat" description="ANK" evidence="3">
    <location>
        <begin position="685"/>
        <end position="717"/>
    </location>
</feature>
<name>A0ABR3G5H1_9PEZI</name>
<dbReference type="SUPFAM" id="SSF48403">
    <property type="entry name" value="Ankyrin repeat"/>
    <property type="match status" value="1"/>
</dbReference>
<dbReference type="Pfam" id="PF12796">
    <property type="entry name" value="Ank_2"/>
    <property type="match status" value="3"/>
</dbReference>
<accession>A0ABR3G5H1</accession>
<dbReference type="PROSITE" id="PS50297">
    <property type="entry name" value="ANK_REP_REGION"/>
    <property type="match status" value="7"/>
</dbReference>
<keyword evidence="2 3" id="KW-0040">ANK repeat</keyword>
<dbReference type="PROSITE" id="PS50088">
    <property type="entry name" value="ANK_REPEAT"/>
    <property type="match status" value="7"/>
</dbReference>
<dbReference type="InterPro" id="IPR000719">
    <property type="entry name" value="Prot_kinase_dom"/>
</dbReference>
<gene>
    <name evidence="6" type="ORF">Q9L58_009951</name>
</gene>
<evidence type="ECO:0000256" key="1">
    <source>
        <dbReference type="ARBA" id="ARBA00022737"/>
    </source>
</evidence>
<dbReference type="EMBL" id="JBBBZM010000284">
    <property type="protein sequence ID" value="KAL0631184.1"/>
    <property type="molecule type" value="Genomic_DNA"/>
</dbReference>
<dbReference type="SMART" id="SM00248">
    <property type="entry name" value="ANK"/>
    <property type="match status" value="11"/>
</dbReference>
<keyword evidence="7" id="KW-1185">Reference proteome</keyword>
<reference evidence="6 7" key="1">
    <citation type="submission" date="2024-02" db="EMBL/GenBank/DDBJ databases">
        <title>Discinaceae phylogenomics.</title>
        <authorList>
            <person name="Dirks A.C."/>
            <person name="James T.Y."/>
        </authorList>
    </citation>
    <scope>NUCLEOTIDE SEQUENCE [LARGE SCALE GENOMIC DNA]</scope>
    <source>
        <strain evidence="6 7">ACD0624</strain>
    </source>
</reference>
<dbReference type="PANTHER" id="PTHR24173">
    <property type="entry name" value="ANKYRIN REPEAT CONTAINING"/>
    <property type="match status" value="1"/>
</dbReference>